<dbReference type="Proteomes" id="UP000801864">
    <property type="component" value="Unassembled WGS sequence"/>
</dbReference>
<evidence type="ECO:0000256" key="1">
    <source>
        <dbReference type="SAM" id="MobiDB-lite"/>
    </source>
</evidence>
<protein>
    <submittedName>
        <fullName evidence="2">Uncharacterized protein</fullName>
    </submittedName>
</protein>
<organism evidence="2 3">
    <name type="scientific">Trichoderma lentiforme</name>
    <dbReference type="NCBI Taxonomy" id="1567552"/>
    <lineage>
        <taxon>Eukaryota</taxon>
        <taxon>Fungi</taxon>
        <taxon>Dikarya</taxon>
        <taxon>Ascomycota</taxon>
        <taxon>Pezizomycotina</taxon>
        <taxon>Sordariomycetes</taxon>
        <taxon>Hypocreomycetidae</taxon>
        <taxon>Hypocreales</taxon>
        <taxon>Hypocreaceae</taxon>
        <taxon>Trichoderma</taxon>
    </lineage>
</organism>
<proteinExistence type="predicted"/>
<feature type="region of interest" description="Disordered" evidence="1">
    <location>
        <begin position="78"/>
        <end position="115"/>
    </location>
</feature>
<comment type="caution">
    <text evidence="2">The sequence shown here is derived from an EMBL/GenBank/DDBJ whole genome shotgun (WGS) entry which is preliminary data.</text>
</comment>
<name>A0A9P5C9Q0_9HYPO</name>
<keyword evidence="3" id="KW-1185">Reference proteome</keyword>
<evidence type="ECO:0000313" key="2">
    <source>
        <dbReference type="EMBL" id="KAF3063007.1"/>
    </source>
</evidence>
<dbReference type="EMBL" id="QLNT01000020">
    <property type="protein sequence ID" value="KAF3063007.1"/>
    <property type="molecule type" value="Genomic_DNA"/>
</dbReference>
<dbReference type="AlphaFoldDB" id="A0A9P5C9Q0"/>
<reference evidence="2 3" key="1">
    <citation type="submission" date="2018-06" db="EMBL/GenBank/DDBJ databases">
        <title>Genome analysis of cellulolytic fungus Trichoderma lentiforme CFAM-422.</title>
        <authorList>
            <person name="Steindorff A.S."/>
            <person name="Formighieri E.F."/>
            <person name="Midorikawa G.E.O."/>
            <person name="Tamietti M.S."/>
            <person name="Ramos E.Z."/>
            <person name="Silva A.S."/>
            <person name="Bon E.P.S."/>
            <person name="Mendes T.D."/>
            <person name="Damaso M.C.T."/>
            <person name="Favaro L.C.L."/>
        </authorList>
    </citation>
    <scope>NUCLEOTIDE SEQUENCE [LARGE SCALE GENOMIC DNA]</scope>
    <source>
        <strain evidence="2 3">CFAM-422</strain>
    </source>
</reference>
<sequence length="115" mass="12853">MHAAANAPENAMVLRTAPQNVQVADAVERLRRLMTEKVIIRIHAWEAELKCFISPEAQTAKTMEVTDKATATLKRLVDVGPDPPPHLPDLPEFSNKKEKKINCRKPSIPHQAARN</sequence>
<accession>A0A9P5C9Q0</accession>
<evidence type="ECO:0000313" key="3">
    <source>
        <dbReference type="Proteomes" id="UP000801864"/>
    </source>
</evidence>
<gene>
    <name evidence="2" type="ORF">CFAM422_010482</name>
</gene>